<proteinExistence type="predicted"/>
<dbReference type="AlphaFoldDB" id="A0A8S3XE42"/>
<dbReference type="OrthoDB" id="6616165at2759"/>
<reference evidence="3" key="1">
    <citation type="submission" date="2021-04" db="EMBL/GenBank/DDBJ databases">
        <authorList>
            <person name="Tunstrom K."/>
        </authorList>
    </citation>
    <scope>NUCLEOTIDE SEQUENCE</scope>
</reference>
<dbReference type="InterPro" id="IPR006578">
    <property type="entry name" value="MADF-dom"/>
</dbReference>
<feature type="compositionally biased region" description="Low complexity" evidence="1">
    <location>
        <begin position="93"/>
        <end position="110"/>
    </location>
</feature>
<feature type="compositionally biased region" description="Polar residues" evidence="1">
    <location>
        <begin position="111"/>
        <end position="124"/>
    </location>
</feature>
<feature type="region of interest" description="Disordered" evidence="1">
    <location>
        <begin position="151"/>
        <end position="173"/>
    </location>
</feature>
<evidence type="ECO:0000259" key="2">
    <source>
        <dbReference type="Pfam" id="PF10545"/>
    </source>
</evidence>
<feature type="compositionally biased region" description="Polar residues" evidence="1">
    <location>
        <begin position="163"/>
        <end position="173"/>
    </location>
</feature>
<dbReference type="EMBL" id="CAJQZP010001129">
    <property type="protein sequence ID" value="CAG5019324.1"/>
    <property type="molecule type" value="Genomic_DNA"/>
</dbReference>
<sequence>MAKVLENIDDELFINEIKENECIWNYSSELNSDKIKKDGAWRALCEKFDPDFNEKSVKEKNDIVLSSDVNLYSNQTSLCSQFNYHQPSYSQFSHQSSSSYSQPSYDDFSSGYSTGPPQASTSRPLQTDITIGYSIGVPQACTSRPLQTTRLEETDVLSPADTEASQSSIHSIF</sequence>
<feature type="domain" description="MADF" evidence="2">
    <location>
        <begin position="13"/>
        <end position="60"/>
    </location>
</feature>
<gene>
    <name evidence="3" type="ORF">PAPOLLO_LOCUS17041</name>
</gene>
<dbReference type="Pfam" id="PF10545">
    <property type="entry name" value="MADF_DNA_bdg"/>
    <property type="match status" value="1"/>
</dbReference>
<keyword evidence="4" id="KW-1185">Reference proteome</keyword>
<accession>A0A8S3XE42</accession>
<dbReference type="Proteomes" id="UP000691718">
    <property type="component" value="Unassembled WGS sequence"/>
</dbReference>
<comment type="caution">
    <text evidence="3">The sequence shown here is derived from an EMBL/GenBank/DDBJ whole genome shotgun (WGS) entry which is preliminary data.</text>
</comment>
<evidence type="ECO:0000313" key="4">
    <source>
        <dbReference type="Proteomes" id="UP000691718"/>
    </source>
</evidence>
<evidence type="ECO:0000256" key="1">
    <source>
        <dbReference type="SAM" id="MobiDB-lite"/>
    </source>
</evidence>
<protein>
    <submittedName>
        <fullName evidence="3">(apollo) hypothetical protein</fullName>
    </submittedName>
</protein>
<evidence type="ECO:0000313" key="3">
    <source>
        <dbReference type="EMBL" id="CAG5019324.1"/>
    </source>
</evidence>
<feature type="region of interest" description="Disordered" evidence="1">
    <location>
        <begin position="93"/>
        <end position="124"/>
    </location>
</feature>
<name>A0A8S3XE42_PARAO</name>
<organism evidence="3 4">
    <name type="scientific">Parnassius apollo</name>
    <name type="common">Apollo butterfly</name>
    <name type="synonym">Papilio apollo</name>
    <dbReference type="NCBI Taxonomy" id="110799"/>
    <lineage>
        <taxon>Eukaryota</taxon>
        <taxon>Metazoa</taxon>
        <taxon>Ecdysozoa</taxon>
        <taxon>Arthropoda</taxon>
        <taxon>Hexapoda</taxon>
        <taxon>Insecta</taxon>
        <taxon>Pterygota</taxon>
        <taxon>Neoptera</taxon>
        <taxon>Endopterygota</taxon>
        <taxon>Lepidoptera</taxon>
        <taxon>Glossata</taxon>
        <taxon>Ditrysia</taxon>
        <taxon>Papilionoidea</taxon>
        <taxon>Papilionidae</taxon>
        <taxon>Parnassiinae</taxon>
        <taxon>Parnassini</taxon>
        <taxon>Parnassius</taxon>
        <taxon>Parnassius</taxon>
    </lineage>
</organism>